<feature type="coiled-coil region" evidence="1">
    <location>
        <begin position="38"/>
        <end position="81"/>
    </location>
</feature>
<keyword evidence="3" id="KW-1185">Reference proteome</keyword>
<dbReference type="GO" id="GO:0005743">
    <property type="term" value="C:mitochondrial inner membrane"/>
    <property type="evidence" value="ECO:0007669"/>
    <property type="project" value="TreeGrafter"/>
</dbReference>
<dbReference type="EMBL" id="JAPWTK010000109">
    <property type="protein sequence ID" value="KAJ8949828.1"/>
    <property type="molecule type" value="Genomic_DNA"/>
</dbReference>
<proteinExistence type="predicted"/>
<dbReference type="PANTHER" id="PTHR10721:SF1">
    <property type="entry name" value="MITOCHONDRIAL IMPORT INNER MEMBRANE TRANSLOCASE SUBUNIT TIM44"/>
    <property type="match status" value="1"/>
</dbReference>
<keyword evidence="1" id="KW-0175">Coiled coil</keyword>
<protein>
    <submittedName>
        <fullName evidence="2">Uncharacterized protein</fullName>
    </submittedName>
</protein>
<dbReference type="AlphaFoldDB" id="A0AAV8YH15"/>
<evidence type="ECO:0000313" key="2">
    <source>
        <dbReference type="EMBL" id="KAJ8949828.1"/>
    </source>
</evidence>
<comment type="caution">
    <text evidence="2">The sequence shown here is derived from an EMBL/GenBank/DDBJ whole genome shotgun (WGS) entry which is preliminary data.</text>
</comment>
<dbReference type="InterPro" id="IPR039544">
    <property type="entry name" value="Tim44-like"/>
</dbReference>
<organism evidence="2 3">
    <name type="scientific">Aromia moschata</name>
    <dbReference type="NCBI Taxonomy" id="1265417"/>
    <lineage>
        <taxon>Eukaryota</taxon>
        <taxon>Metazoa</taxon>
        <taxon>Ecdysozoa</taxon>
        <taxon>Arthropoda</taxon>
        <taxon>Hexapoda</taxon>
        <taxon>Insecta</taxon>
        <taxon>Pterygota</taxon>
        <taxon>Neoptera</taxon>
        <taxon>Endopterygota</taxon>
        <taxon>Coleoptera</taxon>
        <taxon>Polyphaga</taxon>
        <taxon>Cucujiformia</taxon>
        <taxon>Chrysomeloidea</taxon>
        <taxon>Cerambycidae</taxon>
        <taxon>Cerambycinae</taxon>
        <taxon>Callichromatini</taxon>
        <taxon>Aromia</taxon>
    </lineage>
</organism>
<name>A0AAV8YH15_9CUCU</name>
<reference evidence="2" key="1">
    <citation type="journal article" date="2023" name="Insect Mol. Biol.">
        <title>Genome sequencing provides insights into the evolution of gene families encoding plant cell wall-degrading enzymes in longhorned beetles.</title>
        <authorList>
            <person name="Shin N.R."/>
            <person name="Okamura Y."/>
            <person name="Kirsch R."/>
            <person name="Pauchet Y."/>
        </authorList>
    </citation>
    <scope>NUCLEOTIDE SEQUENCE</scope>
    <source>
        <strain evidence="2">AMC_N1</strain>
    </source>
</reference>
<sequence length="157" mass="17783">MHRINFTLARVAVSNGVRLYSREPQRRQSFLSRLYDNFREEVAKNKEMKESLKKFREEAEKLEQSEALKAARQKFETVEKEASKGSEVFKESLSSIKEKVQGVLDEASKSDIAKKAGKLTEEVGKTTHKISEKAQEISRTGAFQSISEATKAVKKGN</sequence>
<dbReference type="PANTHER" id="PTHR10721">
    <property type="entry name" value="MITOCHONDRIAL IMPORT INNER MEMBRANE TRANSLOCASE SUBUNIT TIM44"/>
    <property type="match status" value="1"/>
</dbReference>
<evidence type="ECO:0000313" key="3">
    <source>
        <dbReference type="Proteomes" id="UP001162162"/>
    </source>
</evidence>
<gene>
    <name evidence="2" type="ORF">NQ318_000527</name>
</gene>
<evidence type="ECO:0000256" key="1">
    <source>
        <dbReference type="SAM" id="Coils"/>
    </source>
</evidence>
<dbReference type="Proteomes" id="UP001162162">
    <property type="component" value="Unassembled WGS sequence"/>
</dbReference>
<dbReference type="GO" id="GO:0030150">
    <property type="term" value="P:protein import into mitochondrial matrix"/>
    <property type="evidence" value="ECO:0007669"/>
    <property type="project" value="TreeGrafter"/>
</dbReference>
<dbReference type="GO" id="GO:0051087">
    <property type="term" value="F:protein-folding chaperone binding"/>
    <property type="evidence" value="ECO:0007669"/>
    <property type="project" value="TreeGrafter"/>
</dbReference>
<accession>A0AAV8YH15</accession>